<feature type="region of interest" description="Disordered" evidence="1">
    <location>
        <begin position="83"/>
        <end position="103"/>
    </location>
</feature>
<dbReference type="SUPFAM" id="SSF48452">
    <property type="entry name" value="TPR-like"/>
    <property type="match status" value="1"/>
</dbReference>
<evidence type="ECO:0000313" key="3">
    <source>
        <dbReference type="Proteomes" id="UP000242367"/>
    </source>
</evidence>
<dbReference type="AlphaFoldDB" id="A0A2P4UE44"/>
<sequence length="485" mass="51385">MNSRNPRSRAPNLRLRRVLTEARWTGQQLANAINEVGSENGVATHFDRTSVAHWLAGTRPRPPTPDLLVEALARRLGRPLTRADCGLADPAEPSADRGHPSGGAVAHSFADLLTELRVLTTAQTASGPTPPGRPVGGQGAGIDGVAVGGVGPYRLDALAVPEFEQAVASVLQPVPHGPGRITVGSADVYGAREMARVFAAADDVFGGGVVRRTLACYLSSCLAPRLHGVASPGLRSSLLTAATQLAYLCGFMCFDDQEHGLAERYYLAALRLAAYNADPTAYAITLRGMSVQARSLGHHTQALQLAESAVATTTKHSPVRRAFLYGQLAVAHAAHGDRTRALTHLTAAERHLDRATSQHIGSPPGADAIIGGYHPAALFHQQAAVRALLGDSGAIDALRDSIRHRPPHERRSRTVLLARLAELQLAHGHLEQAVATWHQFLDGLPGLACGRVSTAMATMRSRLRPHANAIAARPLLRRAAAMTSP</sequence>
<dbReference type="EMBL" id="MTBP01000003">
    <property type="protein sequence ID" value="POM23327.1"/>
    <property type="molecule type" value="Genomic_DNA"/>
</dbReference>
<evidence type="ECO:0000256" key="1">
    <source>
        <dbReference type="SAM" id="MobiDB-lite"/>
    </source>
</evidence>
<dbReference type="InterPro" id="IPR011990">
    <property type="entry name" value="TPR-like_helical_dom_sf"/>
</dbReference>
<reference evidence="2 3" key="1">
    <citation type="journal article" date="2017" name="Chemistry">
        <title>Isolation, Biosynthesis and Chemical Modifications of Rubterolones A-F: Rare Tropolone Alkaloids from Actinomadura sp. 5-2.</title>
        <authorList>
            <person name="Guo H."/>
            <person name="Benndorf R."/>
            <person name="Leichnitz D."/>
            <person name="Klassen J.L."/>
            <person name="Vollmers J."/>
            <person name="Gorls H."/>
            <person name="Steinacker M."/>
            <person name="Weigel C."/>
            <person name="Dahse H.M."/>
            <person name="Kaster A.K."/>
            <person name="de Beer Z.W."/>
            <person name="Poulsen M."/>
            <person name="Beemelmanns C."/>
        </authorList>
    </citation>
    <scope>NUCLEOTIDE SEQUENCE [LARGE SCALE GENOMIC DNA]</scope>
    <source>
        <strain evidence="2 3">5-2</strain>
    </source>
</reference>
<accession>A0A2P4UE44</accession>
<dbReference type="Proteomes" id="UP000242367">
    <property type="component" value="Unassembled WGS sequence"/>
</dbReference>
<keyword evidence="3" id="KW-1185">Reference proteome</keyword>
<gene>
    <name evidence="2" type="ORF">BTM25_44800</name>
</gene>
<evidence type="ECO:0000313" key="2">
    <source>
        <dbReference type="EMBL" id="POM23327.1"/>
    </source>
</evidence>
<name>A0A2P4UE44_9ACTN</name>
<dbReference type="Gene3D" id="1.25.40.10">
    <property type="entry name" value="Tetratricopeptide repeat domain"/>
    <property type="match status" value="1"/>
</dbReference>
<protein>
    <submittedName>
        <fullName evidence="2">Sporulation protein</fullName>
    </submittedName>
</protein>
<comment type="caution">
    <text evidence="2">The sequence shown here is derived from an EMBL/GenBank/DDBJ whole genome shotgun (WGS) entry which is preliminary data.</text>
</comment>
<proteinExistence type="predicted"/>
<organism evidence="2 3">
    <name type="scientific">Actinomadura rubteroloni</name>
    <dbReference type="NCBI Taxonomy" id="1926885"/>
    <lineage>
        <taxon>Bacteria</taxon>
        <taxon>Bacillati</taxon>
        <taxon>Actinomycetota</taxon>
        <taxon>Actinomycetes</taxon>
        <taxon>Streptosporangiales</taxon>
        <taxon>Thermomonosporaceae</taxon>
        <taxon>Actinomadura</taxon>
    </lineage>
</organism>